<proteinExistence type="predicted"/>
<dbReference type="EMBL" id="SNRY01002005">
    <property type="protein sequence ID" value="KAA6327364.1"/>
    <property type="molecule type" value="Genomic_DNA"/>
</dbReference>
<reference evidence="1" key="1">
    <citation type="submission" date="2019-03" db="EMBL/GenBank/DDBJ databases">
        <title>Single cell metagenomics reveals metabolic interactions within the superorganism composed of flagellate Streblomastix strix and complex community of Bacteroidetes bacteria on its surface.</title>
        <authorList>
            <person name="Treitli S.C."/>
            <person name="Kolisko M."/>
            <person name="Husnik F."/>
            <person name="Keeling P."/>
            <person name="Hampl V."/>
        </authorList>
    </citation>
    <scope>NUCLEOTIDE SEQUENCE</scope>
    <source>
        <strain evidence="1">STM</strain>
    </source>
</reference>
<protein>
    <submittedName>
        <fullName evidence="1">Uncharacterized protein</fullName>
    </submittedName>
</protein>
<dbReference type="AlphaFoldDB" id="A0A5J4R1Y7"/>
<sequence length="55" mass="6537">MNYQNIYFVLLTIMHYLYLYSQIRSCLTVDSVALSRRNLYTLSYLQPLLRLAGTE</sequence>
<evidence type="ECO:0000313" key="1">
    <source>
        <dbReference type="EMBL" id="KAA6327364.1"/>
    </source>
</evidence>
<gene>
    <name evidence="1" type="ORF">EZS27_023640</name>
</gene>
<organism evidence="1">
    <name type="scientific">termite gut metagenome</name>
    <dbReference type="NCBI Taxonomy" id="433724"/>
    <lineage>
        <taxon>unclassified sequences</taxon>
        <taxon>metagenomes</taxon>
        <taxon>organismal metagenomes</taxon>
    </lineage>
</organism>
<name>A0A5J4R1Y7_9ZZZZ</name>
<accession>A0A5J4R1Y7</accession>
<comment type="caution">
    <text evidence="1">The sequence shown here is derived from an EMBL/GenBank/DDBJ whole genome shotgun (WGS) entry which is preliminary data.</text>
</comment>